<evidence type="ECO:0000313" key="1">
    <source>
        <dbReference type="EMBL" id="TMJ10062.1"/>
    </source>
</evidence>
<name>A0A537LQ47_9BACT</name>
<protein>
    <submittedName>
        <fullName evidence="1">Uncharacterized protein</fullName>
    </submittedName>
</protein>
<accession>A0A537LQ47</accession>
<sequence>MVLLTMVGVAMVNSTFTEISVAYNAGDTAAAQYAAEAGLSRAIYELSQNAGWTGTTAAIGTGQYVVTVTSSGLIRSITSTGTQGGGRRVLKAAVKTLSQSAVSTVLANTTATIGSSSAGLTVSNDYPSSAASAVHANDQLSAPTAISVNTAGANVIGGLTANGVITGVGCPTWAWTCNAGAGTRAMPEIDVDSAATTSLKYRAQHTNDPVDGKPVYFKGGDTTYRCNTGSPWVFTSTQQCWDYYVNSKSGTLGSGITNPVYFVEFTASESTNYTTSGGGSLAFRAGQSTNYNGLGLGNCIKVPTGIVNGDVVLAAISWSDGTSEAITTPANYALNLTPSDLGGGTAYVLRSTNSDLSGGLDFNRELNPGTETAGSIAVSVAAGATEDSFGFTRAGQPGVSGITGNYIVEMNVTVANANILLSTAVARVNSVGVLQTLSGFAAEQSAGSTGVKTFSLTSVNLGTWSSGDRLKVYYRFRNTAASAQSVTLQTGTTSAEAMAPWTIGDFNKELGDFSTDISLAVSVAASATEDSFGFTPSGVPGAIGVTGDYWLSNYVTAANSNIWLSVALARVDSGGVEQTRSSFTAETQLSTTGQKTFSFTGLNLGTWSSGNRLKVYYRFRNAAASVQSVTIATPVSGWGLSNMIKTPWSSGWTLVRRINNSTSVGLAVYWKVASNESGRVCRSYSGAGYDFAFSPGSGSQSMTGAIVAYSGVDTTTPIDVENGQATSSGATHSTPSITTTVANAMLVASFGLAGTGTWTPPAGMTERSDSTAQAVALEVADVLQASAGASGTKTATASASKAGATHILALKPGGGTTVTCGGSSYTETLCIRTTAASGLTNSVLTQVNGAIVSFRRGSGTSVSGDIVFQNTASASANYAHTYQGSDPALLAGGKISMISSGASAGRTSTSITGIVYTFAGSDNPDGNGNLQGASSGNLGFDLQHGADSIAFTLSGLLLSNGSISLQDTGGTGTATIQYNRTLVENLPAAFTTSTAGSFMIPLSWSSGD</sequence>
<dbReference type="Proteomes" id="UP000318661">
    <property type="component" value="Unassembled WGS sequence"/>
</dbReference>
<dbReference type="AlphaFoldDB" id="A0A537LQ47"/>
<proteinExistence type="predicted"/>
<gene>
    <name evidence="1" type="ORF">E6G99_01730</name>
</gene>
<organism evidence="1 2">
    <name type="scientific">Candidatus Segetimicrobium genomatis</name>
    <dbReference type="NCBI Taxonomy" id="2569760"/>
    <lineage>
        <taxon>Bacteria</taxon>
        <taxon>Bacillati</taxon>
        <taxon>Candidatus Sysuimicrobiota</taxon>
        <taxon>Candidatus Sysuimicrobiia</taxon>
        <taxon>Candidatus Sysuimicrobiales</taxon>
        <taxon>Candidatus Segetimicrobiaceae</taxon>
        <taxon>Candidatus Segetimicrobium</taxon>
    </lineage>
</organism>
<dbReference type="EMBL" id="VBAJ01000025">
    <property type="protein sequence ID" value="TMJ10062.1"/>
    <property type="molecule type" value="Genomic_DNA"/>
</dbReference>
<reference evidence="1 2" key="1">
    <citation type="journal article" date="2019" name="Nat. Microbiol.">
        <title>Mediterranean grassland soil C-N compound turnover is dependent on rainfall and depth, and is mediated by genomically divergent microorganisms.</title>
        <authorList>
            <person name="Diamond S."/>
            <person name="Andeer P.F."/>
            <person name="Li Z."/>
            <person name="Crits-Christoph A."/>
            <person name="Burstein D."/>
            <person name="Anantharaman K."/>
            <person name="Lane K.R."/>
            <person name="Thomas B.C."/>
            <person name="Pan C."/>
            <person name="Northen T.R."/>
            <person name="Banfield J.F."/>
        </authorList>
    </citation>
    <scope>NUCLEOTIDE SEQUENCE [LARGE SCALE GENOMIC DNA]</scope>
    <source>
        <strain evidence="1">NP_2</strain>
    </source>
</reference>
<evidence type="ECO:0000313" key="2">
    <source>
        <dbReference type="Proteomes" id="UP000318661"/>
    </source>
</evidence>
<comment type="caution">
    <text evidence="1">The sequence shown here is derived from an EMBL/GenBank/DDBJ whole genome shotgun (WGS) entry which is preliminary data.</text>
</comment>